<protein>
    <recommendedName>
        <fullName evidence="15">Riboflavin biosynthesis protein</fullName>
    </recommendedName>
    <domain>
        <recommendedName>
            <fullName evidence="15">Riboflavin kinase</fullName>
            <ecNumber evidence="15">2.7.1.26</ecNumber>
        </recommendedName>
        <alternativeName>
            <fullName evidence="15">Flavokinase</fullName>
        </alternativeName>
    </domain>
    <domain>
        <recommendedName>
            <fullName evidence="15">FMN adenylyltransferase</fullName>
            <ecNumber evidence="15">2.7.7.2</ecNumber>
        </recommendedName>
        <alternativeName>
            <fullName evidence="15">FAD pyrophosphorylase</fullName>
        </alternativeName>
        <alternativeName>
            <fullName evidence="15">FAD synthase</fullName>
        </alternativeName>
    </domain>
</protein>
<evidence type="ECO:0000256" key="4">
    <source>
        <dbReference type="ARBA" id="ARBA00022630"/>
    </source>
</evidence>
<gene>
    <name evidence="17" type="ORF">SAMN02745202_00068</name>
</gene>
<dbReference type="GO" id="GO:0005524">
    <property type="term" value="F:ATP binding"/>
    <property type="evidence" value="ECO:0007669"/>
    <property type="project" value="UniProtKB-UniRule"/>
</dbReference>
<evidence type="ECO:0000256" key="14">
    <source>
        <dbReference type="ARBA" id="ARBA00049494"/>
    </source>
</evidence>
<proteinExistence type="inferred from homology"/>
<evidence type="ECO:0000256" key="9">
    <source>
        <dbReference type="ARBA" id="ARBA00022777"/>
    </source>
</evidence>
<dbReference type="InterPro" id="IPR014729">
    <property type="entry name" value="Rossmann-like_a/b/a_fold"/>
</dbReference>
<dbReference type="SUPFAM" id="SSF52374">
    <property type="entry name" value="Nucleotidylyl transferase"/>
    <property type="match status" value="1"/>
</dbReference>
<feature type="domain" description="Riboflavin kinase" evidence="16">
    <location>
        <begin position="182"/>
        <end position="309"/>
    </location>
</feature>
<name>A0A1T4KIA6_9BACT</name>
<evidence type="ECO:0000313" key="18">
    <source>
        <dbReference type="Proteomes" id="UP000190065"/>
    </source>
</evidence>
<dbReference type="InterPro" id="IPR015864">
    <property type="entry name" value="FAD_synthase"/>
</dbReference>
<dbReference type="Pfam" id="PF01687">
    <property type="entry name" value="Flavokinase"/>
    <property type="match status" value="1"/>
</dbReference>
<dbReference type="PANTHER" id="PTHR22749">
    <property type="entry name" value="RIBOFLAVIN KINASE/FMN ADENYLYLTRANSFERASE"/>
    <property type="match status" value="1"/>
</dbReference>
<accession>A0A1T4KIA6</accession>
<evidence type="ECO:0000256" key="6">
    <source>
        <dbReference type="ARBA" id="ARBA00022679"/>
    </source>
</evidence>
<dbReference type="RefSeq" id="WP_025069738.1">
    <property type="nucleotide sequence ID" value="NZ_FUXK01000001.1"/>
</dbReference>
<evidence type="ECO:0000256" key="8">
    <source>
        <dbReference type="ARBA" id="ARBA00022741"/>
    </source>
</evidence>
<evidence type="ECO:0000256" key="1">
    <source>
        <dbReference type="ARBA" id="ARBA00002121"/>
    </source>
</evidence>
<dbReference type="InterPro" id="IPR002606">
    <property type="entry name" value="Riboflavin_kinase_bac"/>
</dbReference>
<dbReference type="SMART" id="SM00904">
    <property type="entry name" value="Flavokinase"/>
    <property type="match status" value="1"/>
</dbReference>
<keyword evidence="11 15" id="KW-0067">ATP-binding</keyword>
<evidence type="ECO:0000256" key="7">
    <source>
        <dbReference type="ARBA" id="ARBA00022695"/>
    </source>
</evidence>
<comment type="catalytic activity">
    <reaction evidence="13 15">
        <text>riboflavin + ATP = FMN + ADP + H(+)</text>
        <dbReference type="Rhea" id="RHEA:14357"/>
        <dbReference type="ChEBI" id="CHEBI:15378"/>
        <dbReference type="ChEBI" id="CHEBI:30616"/>
        <dbReference type="ChEBI" id="CHEBI:57986"/>
        <dbReference type="ChEBI" id="CHEBI:58210"/>
        <dbReference type="ChEBI" id="CHEBI:456216"/>
        <dbReference type="EC" id="2.7.1.26"/>
    </reaction>
</comment>
<evidence type="ECO:0000256" key="12">
    <source>
        <dbReference type="ARBA" id="ARBA00023268"/>
    </source>
</evidence>
<dbReference type="NCBIfam" id="TIGR00083">
    <property type="entry name" value="ribF"/>
    <property type="match status" value="1"/>
</dbReference>
<comment type="pathway">
    <text evidence="3 15">Cofactor biosynthesis; FMN biosynthesis; FMN from riboflavin (ATP route): step 1/1.</text>
</comment>
<evidence type="ECO:0000256" key="11">
    <source>
        <dbReference type="ARBA" id="ARBA00022840"/>
    </source>
</evidence>
<evidence type="ECO:0000313" key="17">
    <source>
        <dbReference type="EMBL" id="SJZ42178.1"/>
    </source>
</evidence>
<dbReference type="SUPFAM" id="SSF82114">
    <property type="entry name" value="Riboflavin kinase-like"/>
    <property type="match status" value="1"/>
</dbReference>
<keyword evidence="5 15" id="KW-0288">FMN</keyword>
<dbReference type="Gene3D" id="3.40.50.620">
    <property type="entry name" value="HUPs"/>
    <property type="match status" value="1"/>
</dbReference>
<dbReference type="NCBIfam" id="NF004162">
    <property type="entry name" value="PRK05627.1-5"/>
    <property type="match status" value="1"/>
</dbReference>
<evidence type="ECO:0000256" key="3">
    <source>
        <dbReference type="ARBA" id="ARBA00005201"/>
    </source>
</evidence>
<dbReference type="InterPro" id="IPR023468">
    <property type="entry name" value="Riboflavin_kinase"/>
</dbReference>
<dbReference type="PIRSF" id="PIRSF004491">
    <property type="entry name" value="FAD_Synth"/>
    <property type="match status" value="1"/>
</dbReference>
<dbReference type="AlphaFoldDB" id="A0A1T4KIA6"/>
<dbReference type="GO" id="GO:0008531">
    <property type="term" value="F:riboflavin kinase activity"/>
    <property type="evidence" value="ECO:0007669"/>
    <property type="project" value="UniProtKB-UniRule"/>
</dbReference>
<evidence type="ECO:0000256" key="2">
    <source>
        <dbReference type="ARBA" id="ARBA00004726"/>
    </source>
</evidence>
<dbReference type="Pfam" id="PF06574">
    <property type="entry name" value="FAD_syn"/>
    <property type="match status" value="1"/>
</dbReference>
<comment type="pathway">
    <text evidence="2 15">Cofactor biosynthesis; FAD biosynthesis; FAD from FMN: step 1/1.</text>
</comment>
<organism evidence="17 18">
    <name type="scientific">Segatella oulorum</name>
    <dbReference type="NCBI Taxonomy" id="28136"/>
    <lineage>
        <taxon>Bacteria</taxon>
        <taxon>Pseudomonadati</taxon>
        <taxon>Bacteroidota</taxon>
        <taxon>Bacteroidia</taxon>
        <taxon>Bacteroidales</taxon>
        <taxon>Prevotellaceae</taxon>
        <taxon>Segatella</taxon>
    </lineage>
</organism>
<comment type="similarity">
    <text evidence="15">Belongs to the ribF family.</text>
</comment>
<dbReference type="InterPro" id="IPR023465">
    <property type="entry name" value="Riboflavin_kinase_dom_sf"/>
</dbReference>
<dbReference type="EC" id="2.7.7.2" evidence="15"/>
<evidence type="ECO:0000256" key="5">
    <source>
        <dbReference type="ARBA" id="ARBA00022643"/>
    </source>
</evidence>
<dbReference type="InterPro" id="IPR015865">
    <property type="entry name" value="Riboflavin_kinase_bac/euk"/>
</dbReference>
<dbReference type="FunFam" id="3.40.50.620:FF:000021">
    <property type="entry name" value="Riboflavin biosynthesis protein"/>
    <property type="match status" value="1"/>
</dbReference>
<dbReference type="GO" id="GO:0003919">
    <property type="term" value="F:FMN adenylyltransferase activity"/>
    <property type="evidence" value="ECO:0007669"/>
    <property type="project" value="UniProtKB-UniRule"/>
</dbReference>
<dbReference type="CDD" id="cd02064">
    <property type="entry name" value="FAD_synthetase_N"/>
    <property type="match status" value="1"/>
</dbReference>
<dbReference type="UniPathway" id="UPA00277">
    <property type="reaction ID" value="UER00407"/>
</dbReference>
<keyword evidence="6 15" id="KW-0808">Transferase</keyword>
<reference evidence="17 18" key="1">
    <citation type="submission" date="2017-02" db="EMBL/GenBank/DDBJ databases">
        <authorList>
            <person name="Peterson S.W."/>
        </authorList>
    </citation>
    <scope>NUCLEOTIDE SEQUENCE [LARGE SCALE GENOMIC DNA]</scope>
    <source>
        <strain evidence="17 18">ATCC 43324</strain>
    </source>
</reference>
<keyword evidence="10 15" id="KW-0274">FAD</keyword>
<dbReference type="EC" id="2.7.1.26" evidence="15"/>
<keyword evidence="8 15" id="KW-0547">Nucleotide-binding</keyword>
<keyword evidence="9 15" id="KW-0418">Kinase</keyword>
<dbReference type="GO" id="GO:0009231">
    <property type="term" value="P:riboflavin biosynthetic process"/>
    <property type="evidence" value="ECO:0007669"/>
    <property type="project" value="InterPro"/>
</dbReference>
<evidence type="ECO:0000256" key="13">
    <source>
        <dbReference type="ARBA" id="ARBA00047880"/>
    </source>
</evidence>
<dbReference type="UniPathway" id="UPA00276">
    <property type="reaction ID" value="UER00406"/>
</dbReference>
<keyword evidence="12" id="KW-0511">Multifunctional enzyme</keyword>
<sequence length="317" mass="35801">MDCILWNKHRGASAPCVATIGFFDGVHLGHRFLLRQLVLAAQKRQLKAVAITFDQHPRRVLQRNYIPELLTTLDEKLQLLAETGIDGVAVLSFNATMAQLSAHDFMQQVLQKQLQVKALLMGYDNHFGRKNNECFDDYARYGQDLGIEVLPTQPYIYKGIKISSSVIRSFLHEGEAALANECLGYPYTLTGKVGHGFQQGRAIGYPTANLIPASIEQLLPANGVYAVRVKCPDSTTWHDGMMNIGYRPTFDGTAKSIEVNIFNYANNLYDKPLSVAFYERIRTEKKFRNAPELAKQLTKDREMIINFFANQSQYESI</sequence>
<dbReference type="PANTHER" id="PTHR22749:SF6">
    <property type="entry name" value="RIBOFLAVIN KINASE"/>
    <property type="match status" value="1"/>
</dbReference>
<evidence type="ECO:0000256" key="10">
    <source>
        <dbReference type="ARBA" id="ARBA00022827"/>
    </source>
</evidence>
<dbReference type="GO" id="GO:0006747">
    <property type="term" value="P:FAD biosynthetic process"/>
    <property type="evidence" value="ECO:0007669"/>
    <property type="project" value="UniProtKB-UniRule"/>
</dbReference>
<keyword evidence="7 15" id="KW-0548">Nucleotidyltransferase</keyword>
<comment type="function">
    <text evidence="1">Catalyzes the phosphorylation of riboflavin to FMN followed by the adenylation of FMN to FAD.</text>
</comment>
<dbReference type="Gene3D" id="2.40.30.30">
    <property type="entry name" value="Riboflavin kinase-like"/>
    <property type="match status" value="1"/>
</dbReference>
<dbReference type="STRING" id="28136.SAMN02745202_00068"/>
<dbReference type="eggNOG" id="COG0196">
    <property type="taxonomic scope" value="Bacteria"/>
</dbReference>
<comment type="catalytic activity">
    <reaction evidence="14 15">
        <text>FMN + ATP + H(+) = FAD + diphosphate</text>
        <dbReference type="Rhea" id="RHEA:17237"/>
        <dbReference type="ChEBI" id="CHEBI:15378"/>
        <dbReference type="ChEBI" id="CHEBI:30616"/>
        <dbReference type="ChEBI" id="CHEBI:33019"/>
        <dbReference type="ChEBI" id="CHEBI:57692"/>
        <dbReference type="ChEBI" id="CHEBI:58210"/>
        <dbReference type="EC" id="2.7.7.2"/>
    </reaction>
</comment>
<evidence type="ECO:0000259" key="16">
    <source>
        <dbReference type="SMART" id="SM00904"/>
    </source>
</evidence>
<dbReference type="EMBL" id="FUXK01000001">
    <property type="protein sequence ID" value="SJZ42178.1"/>
    <property type="molecule type" value="Genomic_DNA"/>
</dbReference>
<keyword evidence="4 15" id="KW-0285">Flavoprotein</keyword>
<evidence type="ECO:0000256" key="15">
    <source>
        <dbReference type="PIRNR" id="PIRNR004491"/>
    </source>
</evidence>
<dbReference type="Proteomes" id="UP000190065">
    <property type="component" value="Unassembled WGS sequence"/>
</dbReference>
<dbReference type="GO" id="GO:0009398">
    <property type="term" value="P:FMN biosynthetic process"/>
    <property type="evidence" value="ECO:0007669"/>
    <property type="project" value="UniProtKB-UniRule"/>
</dbReference>